<gene>
    <name evidence="9 10" type="primary">argJ</name>
    <name evidence="10" type="ORF">P0M35_07100</name>
</gene>
<evidence type="ECO:0000256" key="4">
    <source>
        <dbReference type="ARBA" id="ARBA00022605"/>
    </source>
</evidence>
<comment type="catalytic activity">
    <reaction evidence="8 9">
        <text>N(2)-acetyl-L-ornithine + L-glutamate = N-acetyl-L-glutamate + L-ornithine</text>
        <dbReference type="Rhea" id="RHEA:15349"/>
        <dbReference type="ChEBI" id="CHEBI:29985"/>
        <dbReference type="ChEBI" id="CHEBI:44337"/>
        <dbReference type="ChEBI" id="CHEBI:46911"/>
        <dbReference type="ChEBI" id="CHEBI:57805"/>
        <dbReference type="EC" id="2.3.1.35"/>
    </reaction>
</comment>
<evidence type="ECO:0000256" key="5">
    <source>
        <dbReference type="ARBA" id="ARBA00022679"/>
    </source>
</evidence>
<comment type="subcellular location">
    <subcellularLocation>
        <location evidence="9">Cytoplasm</location>
    </subcellularLocation>
</comment>
<organism evidence="10 11">
    <name type="scientific">Stygiobacter electus</name>
    <dbReference type="NCBI Taxonomy" id="3032292"/>
    <lineage>
        <taxon>Bacteria</taxon>
        <taxon>Pseudomonadati</taxon>
        <taxon>Ignavibacteriota</taxon>
        <taxon>Ignavibacteria</taxon>
        <taxon>Ignavibacteriales</taxon>
        <taxon>Melioribacteraceae</taxon>
        <taxon>Stygiobacter</taxon>
    </lineage>
</organism>
<dbReference type="FunFam" id="3.10.20.340:FF:000001">
    <property type="entry name" value="Arginine biosynthesis bifunctional protein ArgJ, chloroplastic"/>
    <property type="match status" value="1"/>
</dbReference>
<evidence type="ECO:0000256" key="3">
    <source>
        <dbReference type="ARBA" id="ARBA00022571"/>
    </source>
</evidence>
<keyword evidence="5 9" id="KW-0808">Transferase</keyword>
<comment type="pathway">
    <text evidence="9">Amino-acid biosynthesis; L-arginine biosynthesis; N(2)-acetyl-L-ornithine from L-glutamate: step 1/4.</text>
</comment>
<comment type="similarity">
    <text evidence="1 9">Belongs to the ArgJ family.</text>
</comment>
<dbReference type="NCBIfam" id="TIGR00120">
    <property type="entry name" value="ArgJ"/>
    <property type="match status" value="1"/>
</dbReference>
<comment type="catalytic activity">
    <reaction evidence="9">
        <text>L-glutamate + acetyl-CoA = N-acetyl-L-glutamate + CoA + H(+)</text>
        <dbReference type="Rhea" id="RHEA:24292"/>
        <dbReference type="ChEBI" id="CHEBI:15378"/>
        <dbReference type="ChEBI" id="CHEBI:29985"/>
        <dbReference type="ChEBI" id="CHEBI:44337"/>
        <dbReference type="ChEBI" id="CHEBI:57287"/>
        <dbReference type="ChEBI" id="CHEBI:57288"/>
        <dbReference type="EC" id="2.3.1.1"/>
    </reaction>
</comment>
<feature type="chain" id="PRO_5041752474" description="Arginine biosynthesis bifunctional protein ArgJ alpha chain" evidence="9">
    <location>
        <begin position="1"/>
        <end position="193"/>
    </location>
</feature>
<feature type="binding site" evidence="9">
    <location>
        <position position="279"/>
    </location>
    <ligand>
        <name>substrate</name>
    </ligand>
</feature>
<dbReference type="Gene3D" id="3.10.20.340">
    <property type="entry name" value="ArgJ beta chain, C-terminal domain"/>
    <property type="match status" value="1"/>
</dbReference>
<feature type="binding site" evidence="9">
    <location>
        <position position="401"/>
    </location>
    <ligand>
        <name>substrate</name>
    </ligand>
</feature>
<keyword evidence="9" id="KW-0511">Multifunctional enzyme</keyword>
<keyword evidence="11" id="KW-1185">Reference proteome</keyword>
<sequence>MYREEMVTKKLTIGITAPKGFKAVGIHCGIKKAKKDLALIYSELPATAAGVFTKNKVVAAPVIQCKESLQTSETFHAILINSGNANACTGKVGLENAYSMAIETAKKLNVNPNQVFVSSTGVIGEQLQMDKVINGIDKICSLIDDGDDLSAAQAIMTTDTFPKIFHKTFIINGKEVSIGGIAKGSGMIHPNMATMLAFVTTDAKLKKSLLQKTLKKVTDLTFNKIVVDGDTSTNDMVLLLANGASKVEINENTDEYNIFEKNLYDVLKKLSIDIVKDGEGATKLVEINVIGALSDEDAEKAARQVALSPLVKTAIHGEDANWGRIIAAVGYSGIDFNPDLFEIEINGIPILKKYYEVTLPVQLANQTLNSSEIKINLYLNIGEGKATVWTCDLSEEYVKINGSYRS</sequence>
<dbReference type="GO" id="GO:0006526">
    <property type="term" value="P:L-arginine biosynthetic process"/>
    <property type="evidence" value="ECO:0007669"/>
    <property type="project" value="UniProtKB-UniRule"/>
</dbReference>
<dbReference type="CDD" id="cd02152">
    <property type="entry name" value="OAT"/>
    <property type="match status" value="1"/>
</dbReference>
<dbReference type="EC" id="2.3.1.1" evidence="9"/>
<dbReference type="InterPro" id="IPR002813">
    <property type="entry name" value="Arg_biosynth_ArgJ"/>
</dbReference>
<feature type="site" description="Cleavage; by autolysis" evidence="9">
    <location>
        <begin position="193"/>
        <end position="194"/>
    </location>
</feature>
<protein>
    <recommendedName>
        <fullName evidence="9">Arginine biosynthesis bifunctional protein ArgJ</fullName>
    </recommendedName>
    <domain>
        <recommendedName>
            <fullName evidence="9">Glutamate N-acetyltransferase</fullName>
            <ecNumber evidence="9">2.3.1.35</ecNumber>
        </recommendedName>
        <alternativeName>
            <fullName evidence="9">Ornithine acetyltransferase</fullName>
            <shortName evidence="9">OATase</shortName>
        </alternativeName>
        <alternativeName>
            <fullName evidence="9">Ornithine transacetylase</fullName>
        </alternativeName>
    </domain>
    <domain>
        <recommendedName>
            <fullName evidence="9">Amino-acid acetyltransferase</fullName>
            <ecNumber evidence="9">2.3.1.1</ecNumber>
        </recommendedName>
        <alternativeName>
            <fullName evidence="9">N-acetylglutamate synthase</fullName>
            <shortName evidence="9">AGSase</shortName>
        </alternativeName>
    </domain>
    <component>
        <recommendedName>
            <fullName evidence="9">Arginine biosynthesis bifunctional protein ArgJ alpha chain</fullName>
        </recommendedName>
    </component>
    <component>
        <recommendedName>
            <fullName evidence="9">Arginine biosynthesis bifunctional protein ArgJ beta chain</fullName>
        </recommendedName>
    </component>
</protein>
<dbReference type="HAMAP" id="MF_01106">
    <property type="entry name" value="ArgJ"/>
    <property type="match status" value="1"/>
</dbReference>
<dbReference type="RefSeq" id="WP_321535679.1">
    <property type="nucleotide sequence ID" value="NZ_JARGDL010000008.1"/>
</dbReference>
<dbReference type="GO" id="GO:0006592">
    <property type="term" value="P:ornithine biosynthetic process"/>
    <property type="evidence" value="ECO:0007669"/>
    <property type="project" value="TreeGrafter"/>
</dbReference>
<feature type="binding site" evidence="9">
    <location>
        <position position="157"/>
    </location>
    <ligand>
        <name>substrate</name>
    </ligand>
</feature>
<dbReference type="NCBIfam" id="NF003802">
    <property type="entry name" value="PRK05388.1"/>
    <property type="match status" value="1"/>
</dbReference>
<keyword evidence="3 9" id="KW-0055">Arginine biosynthesis</keyword>
<feature type="site" description="Involved in the stabilization of negative charge on the oxyanion by the formation of the oxyanion hole" evidence="9">
    <location>
        <position position="121"/>
    </location>
</feature>
<dbReference type="InterPro" id="IPR042195">
    <property type="entry name" value="ArgJ_beta_C"/>
</dbReference>
<keyword evidence="7 9" id="KW-0012">Acyltransferase</keyword>
<keyword evidence="9" id="KW-0963">Cytoplasm</keyword>
<feature type="site" description="Involved in the stabilization of negative charge on the oxyanion by the formation of the oxyanion hole" evidence="9">
    <location>
        <position position="120"/>
    </location>
</feature>
<dbReference type="PANTHER" id="PTHR23100">
    <property type="entry name" value="ARGININE BIOSYNTHESIS BIFUNCTIONAL PROTEIN ARGJ"/>
    <property type="match status" value="1"/>
</dbReference>
<dbReference type="AlphaFoldDB" id="A0AAE3TCX5"/>
<feature type="binding site" evidence="9">
    <location>
        <position position="183"/>
    </location>
    <ligand>
        <name>substrate</name>
    </ligand>
</feature>
<dbReference type="Pfam" id="PF01960">
    <property type="entry name" value="ArgJ"/>
    <property type="match status" value="1"/>
</dbReference>
<name>A0AAE3TCX5_9BACT</name>
<dbReference type="SUPFAM" id="SSF56266">
    <property type="entry name" value="DmpA/ArgJ-like"/>
    <property type="match status" value="1"/>
</dbReference>
<dbReference type="GO" id="GO:0004358">
    <property type="term" value="F:L-glutamate N-acetyltransferase activity, acting on acetyl-L-ornithine as donor"/>
    <property type="evidence" value="ECO:0007669"/>
    <property type="project" value="UniProtKB-UniRule"/>
</dbReference>
<feature type="binding site" evidence="9">
    <location>
        <position position="406"/>
    </location>
    <ligand>
        <name>substrate</name>
    </ligand>
</feature>
<reference evidence="10" key="1">
    <citation type="submission" date="2023-03" db="EMBL/GenBank/DDBJ databases">
        <title>Stygiobacter electus gen. nov., sp. nov., facultatively anaerobic thermotolerant bacterium of the class Ignavibacteria from a well of Yessentuki mineral water deposit.</title>
        <authorList>
            <person name="Podosokorskaya O.A."/>
            <person name="Elcheninov A.G."/>
            <person name="Petrova N.F."/>
            <person name="Zavarzina D.G."/>
            <person name="Kublanov I.V."/>
            <person name="Merkel A.Y."/>
        </authorList>
    </citation>
    <scope>NUCLEOTIDE SEQUENCE</scope>
    <source>
        <strain evidence="10">09-Me</strain>
    </source>
</reference>
<dbReference type="FunFam" id="3.60.70.12:FF:000001">
    <property type="entry name" value="Arginine biosynthesis bifunctional protein ArgJ, chloroplastic"/>
    <property type="match status" value="1"/>
</dbReference>
<dbReference type="PANTHER" id="PTHR23100:SF0">
    <property type="entry name" value="ARGININE BIOSYNTHESIS BIFUNCTIONAL PROTEIN ARGJ, MITOCHONDRIAL"/>
    <property type="match status" value="1"/>
</dbReference>
<dbReference type="EC" id="2.3.1.35" evidence="9"/>
<evidence type="ECO:0000256" key="9">
    <source>
        <dbReference type="HAMAP-Rule" id="MF_01106"/>
    </source>
</evidence>
<evidence type="ECO:0000256" key="8">
    <source>
        <dbReference type="ARBA" id="ARBA00049439"/>
    </source>
</evidence>
<accession>A0AAE3TCX5</accession>
<feature type="chain" id="PRO_5041752473" description="Arginine biosynthesis bifunctional protein ArgJ beta chain" evidence="9">
    <location>
        <begin position="194"/>
        <end position="406"/>
    </location>
</feature>
<dbReference type="GO" id="GO:0005737">
    <property type="term" value="C:cytoplasm"/>
    <property type="evidence" value="ECO:0007669"/>
    <property type="project" value="UniProtKB-SubCell"/>
</dbReference>
<evidence type="ECO:0000313" key="10">
    <source>
        <dbReference type="EMBL" id="MDF1611911.1"/>
    </source>
</evidence>
<evidence type="ECO:0000256" key="2">
    <source>
        <dbReference type="ARBA" id="ARBA00011475"/>
    </source>
</evidence>
<keyword evidence="4 9" id="KW-0028">Amino-acid biosynthesis</keyword>
<dbReference type="EMBL" id="JARGDL010000008">
    <property type="protein sequence ID" value="MDF1611911.1"/>
    <property type="molecule type" value="Genomic_DNA"/>
</dbReference>
<evidence type="ECO:0000256" key="1">
    <source>
        <dbReference type="ARBA" id="ARBA00006774"/>
    </source>
</evidence>
<dbReference type="Gene3D" id="3.60.70.12">
    <property type="entry name" value="L-amino peptidase D-ALA esterase/amidase"/>
    <property type="match status" value="1"/>
</dbReference>
<evidence type="ECO:0000313" key="11">
    <source>
        <dbReference type="Proteomes" id="UP001221302"/>
    </source>
</evidence>
<evidence type="ECO:0000256" key="6">
    <source>
        <dbReference type="ARBA" id="ARBA00022813"/>
    </source>
</evidence>
<evidence type="ECO:0000256" key="7">
    <source>
        <dbReference type="ARBA" id="ARBA00023315"/>
    </source>
</evidence>
<dbReference type="InterPro" id="IPR016117">
    <property type="entry name" value="ArgJ-like_dom_sf"/>
</dbReference>
<comment type="function">
    <text evidence="9">Catalyzes two activities which are involved in the cyclic version of arginine biosynthesis: the synthesis of N-acetylglutamate from glutamate and acetyl-CoA as the acetyl donor, and of ornithine by transacetylation between N(2)-acetylornithine and glutamate.</text>
</comment>
<comment type="pathway">
    <text evidence="9">Amino-acid biosynthesis; L-arginine biosynthesis; L-ornithine and N-acetyl-L-glutamate from L-glutamate and N(2)-acetyl-L-ornithine (cyclic): step 1/1.</text>
</comment>
<comment type="subunit">
    <text evidence="2 9">Heterotetramer of two alpha and two beta chains.</text>
</comment>
<keyword evidence="6 9" id="KW-0068">Autocatalytic cleavage</keyword>
<feature type="active site" description="Nucleophile" evidence="9">
    <location>
        <position position="194"/>
    </location>
</feature>
<proteinExistence type="inferred from homology"/>
<comment type="caution">
    <text evidence="10">The sequence shown here is derived from an EMBL/GenBank/DDBJ whole genome shotgun (WGS) entry which is preliminary data.</text>
</comment>
<feature type="binding site" evidence="9">
    <location>
        <position position="194"/>
    </location>
    <ligand>
        <name>substrate</name>
    </ligand>
</feature>
<dbReference type="GO" id="GO:0004042">
    <property type="term" value="F:L-glutamate N-acetyltransferase activity"/>
    <property type="evidence" value="ECO:0007669"/>
    <property type="project" value="UniProtKB-UniRule"/>
</dbReference>
<dbReference type="Proteomes" id="UP001221302">
    <property type="component" value="Unassembled WGS sequence"/>
</dbReference>